<dbReference type="VEuPathDB" id="FungiDB:PHYBLDRAFT_153454"/>
<feature type="region of interest" description="Disordered" evidence="1">
    <location>
        <begin position="145"/>
        <end position="175"/>
    </location>
</feature>
<evidence type="ECO:0000313" key="2">
    <source>
        <dbReference type="EMBL" id="OAD65552.1"/>
    </source>
</evidence>
<name>A0A162T1P5_PHYB8</name>
<dbReference type="InParanoid" id="A0A162T1P5"/>
<gene>
    <name evidence="2" type="ORF">PHYBLDRAFT_153454</name>
</gene>
<dbReference type="AlphaFoldDB" id="A0A162T1P5"/>
<evidence type="ECO:0000256" key="1">
    <source>
        <dbReference type="SAM" id="MobiDB-lite"/>
    </source>
</evidence>
<dbReference type="RefSeq" id="XP_018283592.1">
    <property type="nucleotide sequence ID" value="XM_018433155.1"/>
</dbReference>
<accession>A0A162T1P5</accession>
<proteinExistence type="predicted"/>
<keyword evidence="3" id="KW-1185">Reference proteome</keyword>
<dbReference type="Proteomes" id="UP000077315">
    <property type="component" value="Unassembled WGS sequence"/>
</dbReference>
<protein>
    <submittedName>
        <fullName evidence="2">Uncharacterized protein</fullName>
    </submittedName>
</protein>
<sequence>MNNISENINLSTVRSVVCEELSDIQASVAKIVATVTSQQQLVREDISHSFHAGKQSATQARMSYLVNHPDDREKQQGTDVNVSAEEQKLIRLQFHMYTRQCQRIMCEDGIFALHEYRGQWAAALFLQEVMNAGPQTDKRQIAKLSGEVQEEDSLGGAESSVASLPPRRNMRSRRI</sequence>
<reference evidence="3" key="1">
    <citation type="submission" date="2015-06" db="EMBL/GenBank/DDBJ databases">
        <title>Expansion of signal transduction pathways in fungi by whole-genome duplication.</title>
        <authorList>
            <consortium name="DOE Joint Genome Institute"/>
            <person name="Corrochano L.M."/>
            <person name="Kuo A."/>
            <person name="Marcet-Houben M."/>
            <person name="Polaino S."/>
            <person name="Salamov A."/>
            <person name="Villalobos J.M."/>
            <person name="Alvarez M.I."/>
            <person name="Avalos J."/>
            <person name="Benito E.P."/>
            <person name="Benoit I."/>
            <person name="Burger G."/>
            <person name="Camino L.P."/>
            <person name="Canovas D."/>
            <person name="Cerda-Olmedo E."/>
            <person name="Cheng J.-F."/>
            <person name="Dominguez A."/>
            <person name="Elias M."/>
            <person name="Eslava A.P."/>
            <person name="Glaser F."/>
            <person name="Grimwood J."/>
            <person name="Gutierrez G."/>
            <person name="Heitman J."/>
            <person name="Henrissat B."/>
            <person name="Iturriaga E.A."/>
            <person name="Lang B.F."/>
            <person name="Lavin J.L."/>
            <person name="Lee S."/>
            <person name="Li W."/>
            <person name="Lindquist E."/>
            <person name="Lopez-Garcia S."/>
            <person name="Luque E.M."/>
            <person name="Marcos A.T."/>
            <person name="Martin J."/>
            <person name="McCluskey K."/>
            <person name="Medina H.R."/>
            <person name="Miralles-Duran A."/>
            <person name="Miyazaki A."/>
            <person name="Munoz-Torres E."/>
            <person name="Oguiza J.A."/>
            <person name="Ohm R."/>
            <person name="Olmedo M."/>
            <person name="Orejas M."/>
            <person name="Ortiz-Castellanos L."/>
            <person name="Pisabarro A.G."/>
            <person name="Rodriguez-Romero J."/>
            <person name="Ruiz-Herrera J."/>
            <person name="Ruiz-Vazquez R."/>
            <person name="Sanz C."/>
            <person name="Schackwitz W."/>
            <person name="Schmutz J."/>
            <person name="Shahriari M."/>
            <person name="Shelest E."/>
            <person name="Silva-Franco F."/>
            <person name="Soanes D."/>
            <person name="Syed K."/>
            <person name="Tagua V.G."/>
            <person name="Talbot N.J."/>
            <person name="Thon M."/>
            <person name="De vries R.P."/>
            <person name="Wiebenga A."/>
            <person name="Yadav J.S."/>
            <person name="Braun E.L."/>
            <person name="Baker S."/>
            <person name="Garre V."/>
            <person name="Horwitz B."/>
            <person name="Torres-Martinez S."/>
            <person name="Idnurm A."/>
            <person name="Herrera-Estrella A."/>
            <person name="Gabaldon T."/>
            <person name="Grigoriev I.V."/>
        </authorList>
    </citation>
    <scope>NUCLEOTIDE SEQUENCE [LARGE SCALE GENOMIC DNA]</scope>
    <source>
        <strain evidence="3">NRRL 1555(-)</strain>
    </source>
</reference>
<dbReference type="EMBL" id="KV441010">
    <property type="protein sequence ID" value="OAD65552.1"/>
    <property type="molecule type" value="Genomic_DNA"/>
</dbReference>
<evidence type="ECO:0000313" key="3">
    <source>
        <dbReference type="Proteomes" id="UP000077315"/>
    </source>
</evidence>
<dbReference type="GeneID" id="28994061"/>
<organism evidence="2 3">
    <name type="scientific">Phycomyces blakesleeanus (strain ATCC 8743b / DSM 1359 / FGSC 10004 / NBRC 33097 / NRRL 1555)</name>
    <dbReference type="NCBI Taxonomy" id="763407"/>
    <lineage>
        <taxon>Eukaryota</taxon>
        <taxon>Fungi</taxon>
        <taxon>Fungi incertae sedis</taxon>
        <taxon>Mucoromycota</taxon>
        <taxon>Mucoromycotina</taxon>
        <taxon>Mucoromycetes</taxon>
        <taxon>Mucorales</taxon>
        <taxon>Phycomycetaceae</taxon>
        <taxon>Phycomyces</taxon>
    </lineage>
</organism>